<evidence type="ECO:0000313" key="2">
    <source>
        <dbReference type="Proteomes" id="UP000198282"/>
    </source>
</evidence>
<accession>A0A239P7I3</accession>
<sequence>MIRRCFLAAEELLERSSLHMQELIEERVVEDFDYLLINMRELCGPRILAILERRASLMAKALNRALLSDGQG</sequence>
<gene>
    <name evidence="1" type="ORF">SAMN05216276_10929</name>
</gene>
<dbReference type="AlphaFoldDB" id="A0A239P7I3"/>
<proteinExistence type="predicted"/>
<dbReference type="EMBL" id="FZOD01000092">
    <property type="protein sequence ID" value="SNT62568.1"/>
    <property type="molecule type" value="Genomic_DNA"/>
</dbReference>
<protein>
    <submittedName>
        <fullName evidence="1">Uncharacterized protein</fullName>
    </submittedName>
</protein>
<evidence type="ECO:0000313" key="1">
    <source>
        <dbReference type="EMBL" id="SNT62568.1"/>
    </source>
</evidence>
<organism evidence="1 2">
    <name type="scientific">Streptosporangium subroseum</name>
    <dbReference type="NCBI Taxonomy" id="106412"/>
    <lineage>
        <taxon>Bacteria</taxon>
        <taxon>Bacillati</taxon>
        <taxon>Actinomycetota</taxon>
        <taxon>Actinomycetes</taxon>
        <taxon>Streptosporangiales</taxon>
        <taxon>Streptosporangiaceae</taxon>
        <taxon>Streptosporangium</taxon>
    </lineage>
</organism>
<name>A0A239P7I3_9ACTN</name>
<reference evidence="1 2" key="1">
    <citation type="submission" date="2017-06" db="EMBL/GenBank/DDBJ databases">
        <authorList>
            <person name="Kim H.J."/>
            <person name="Triplett B.A."/>
        </authorList>
    </citation>
    <scope>NUCLEOTIDE SEQUENCE [LARGE SCALE GENOMIC DNA]</scope>
    <source>
        <strain evidence="1 2">CGMCC 4.2132</strain>
    </source>
</reference>
<keyword evidence="2" id="KW-1185">Reference proteome</keyword>
<dbReference type="Proteomes" id="UP000198282">
    <property type="component" value="Unassembled WGS sequence"/>
</dbReference>